<dbReference type="PANTHER" id="PTHR43491:SF1">
    <property type="entry name" value="UDP-N-ACETYL-D-MANNOSAMINE DEHYDROGENASE"/>
    <property type="match status" value="1"/>
</dbReference>
<accession>A0A1Z5HX70</accession>
<dbReference type="Proteomes" id="UP000197032">
    <property type="component" value="Unassembled WGS sequence"/>
</dbReference>
<dbReference type="EMBL" id="BDGJ01000197">
    <property type="protein sequence ID" value="GAW94018.1"/>
    <property type="molecule type" value="Genomic_DNA"/>
</dbReference>
<dbReference type="PIRSF" id="PIRSF000124">
    <property type="entry name" value="UDPglc_GDPman_dh"/>
    <property type="match status" value="1"/>
</dbReference>
<dbReference type="SUPFAM" id="SSF48179">
    <property type="entry name" value="6-phosphogluconate dehydrogenase C-terminal domain-like"/>
    <property type="match status" value="1"/>
</dbReference>
<sequence>MCLWELSEGMVPGMKERIKQRILDRTAKIGVVGIGYVGLPLAVEKGKVGYDVVGIDENPKRVAMINRGENYIGDVKDEELRELVERGKLRSTGDFSVLTDCDVIIICVPTPLTENKDPDISYIINVTEQISKYLRPGQMVSLESTTYPGTTEEVVLPLLEKSGLKVGKDFFLAYSPERVDPGNKRYTTRNTSKVVGGVTEACLEVAVTFYQQTIINVVPVSSPRVAEMTKVFENTYRAVNIALVNELALLCHRMGIDVWEVVDAASTKPFGIQTFYPGPGVGGHCIPIDPFYLTWKARQYDFHTRFIELAAEINNYMPYFVLEKTIDALNRVRKSLNGSDILVVGVAYKKDIDDVRESTAIKLINLLREKGARVVYHDPYVPEVKPRGSCRLDMKSVPLNEETLGRADCVIIHTDHSCIDYEWLVEKARLVVDTRNATKQVKQGKGKIIKL</sequence>
<organism evidence="5 6">
    <name type="scientific">Calderihabitans maritimus</name>
    <dbReference type="NCBI Taxonomy" id="1246530"/>
    <lineage>
        <taxon>Bacteria</taxon>
        <taxon>Bacillati</taxon>
        <taxon>Bacillota</taxon>
        <taxon>Clostridia</taxon>
        <taxon>Neomoorellales</taxon>
        <taxon>Calderihabitantaceae</taxon>
        <taxon>Calderihabitans</taxon>
    </lineage>
</organism>
<dbReference type="SMART" id="SM00984">
    <property type="entry name" value="UDPG_MGDP_dh_C"/>
    <property type="match status" value="1"/>
</dbReference>
<evidence type="ECO:0000256" key="2">
    <source>
        <dbReference type="ARBA" id="ARBA00023027"/>
    </source>
</evidence>
<keyword evidence="1" id="KW-0560">Oxidoreductase</keyword>
<dbReference type="Pfam" id="PF03720">
    <property type="entry name" value="UDPG_MGDP_dh_C"/>
    <property type="match status" value="1"/>
</dbReference>
<dbReference type="NCBIfam" id="TIGR03026">
    <property type="entry name" value="NDP-sugDHase"/>
    <property type="match status" value="1"/>
</dbReference>
<feature type="domain" description="UDP-glucose/GDP-mannose dehydrogenase C-terminal" evidence="4">
    <location>
        <begin position="342"/>
        <end position="440"/>
    </location>
</feature>
<dbReference type="InterPro" id="IPR036220">
    <property type="entry name" value="UDP-Glc/GDP-Man_DH_C_sf"/>
</dbReference>
<evidence type="ECO:0000259" key="4">
    <source>
        <dbReference type="SMART" id="SM00984"/>
    </source>
</evidence>
<protein>
    <submittedName>
        <fullName evidence="5">Nucleotide sugar dehydrogenase</fullName>
    </submittedName>
</protein>
<dbReference type="Gene3D" id="3.40.50.720">
    <property type="entry name" value="NAD(P)-binding Rossmann-like Domain"/>
    <property type="match status" value="2"/>
</dbReference>
<evidence type="ECO:0000256" key="1">
    <source>
        <dbReference type="ARBA" id="ARBA00023002"/>
    </source>
</evidence>
<dbReference type="InterPro" id="IPR008927">
    <property type="entry name" value="6-PGluconate_DH-like_C_sf"/>
</dbReference>
<dbReference type="GO" id="GO:0051287">
    <property type="term" value="F:NAD binding"/>
    <property type="evidence" value="ECO:0007669"/>
    <property type="project" value="InterPro"/>
</dbReference>
<keyword evidence="6" id="KW-1185">Reference proteome</keyword>
<dbReference type="InterPro" id="IPR014026">
    <property type="entry name" value="UDP-Glc/GDP-Man_DH_dimer"/>
</dbReference>
<dbReference type="Pfam" id="PF00984">
    <property type="entry name" value="UDPG_MGDP_dh"/>
    <property type="match status" value="1"/>
</dbReference>
<dbReference type="SUPFAM" id="SSF52413">
    <property type="entry name" value="UDP-glucose/GDP-mannose dehydrogenase C-terminal domain"/>
    <property type="match status" value="1"/>
</dbReference>
<gene>
    <name evidence="5" type="ORF">KKC1_31370</name>
</gene>
<dbReference type="AlphaFoldDB" id="A0A1Z5HX70"/>
<dbReference type="InterPro" id="IPR036291">
    <property type="entry name" value="NAD(P)-bd_dom_sf"/>
</dbReference>
<dbReference type="GO" id="GO:0016616">
    <property type="term" value="F:oxidoreductase activity, acting on the CH-OH group of donors, NAD or NADP as acceptor"/>
    <property type="evidence" value="ECO:0007669"/>
    <property type="project" value="InterPro"/>
</dbReference>
<dbReference type="InterPro" id="IPR001732">
    <property type="entry name" value="UDP-Glc/GDP-Man_DH_N"/>
</dbReference>
<dbReference type="Pfam" id="PF03721">
    <property type="entry name" value="UDPG_MGDP_dh_N"/>
    <property type="match status" value="1"/>
</dbReference>
<dbReference type="InterPro" id="IPR028359">
    <property type="entry name" value="UDP_ManNAc/GlcNAc_DH"/>
</dbReference>
<proteinExistence type="inferred from homology"/>
<comment type="similarity">
    <text evidence="3">Belongs to the UDP-glucose/GDP-mannose dehydrogenase family.</text>
</comment>
<evidence type="ECO:0000256" key="3">
    <source>
        <dbReference type="PIRNR" id="PIRNR000124"/>
    </source>
</evidence>
<dbReference type="InterPro" id="IPR014027">
    <property type="entry name" value="UDP-Glc/GDP-Man_DH_C"/>
</dbReference>
<dbReference type="InterPro" id="IPR017476">
    <property type="entry name" value="UDP-Glc/GDP-Man"/>
</dbReference>
<comment type="caution">
    <text evidence="5">The sequence shown here is derived from an EMBL/GenBank/DDBJ whole genome shotgun (WGS) entry which is preliminary data.</text>
</comment>
<evidence type="ECO:0000313" key="5">
    <source>
        <dbReference type="EMBL" id="GAW94018.1"/>
    </source>
</evidence>
<reference evidence="6" key="1">
    <citation type="journal article" date="2017" name="Appl. Environ. Microbiol.">
        <title>Genomic Analysis of Calderihabitans maritimus KKC1, a Thermophilic, Hydrogenogenic, Carboxydotrophic Bacterium Isolated from Marine Sediment.</title>
        <authorList>
            <person name="Omae K."/>
            <person name="Yoneda Y."/>
            <person name="Fukuyama Y."/>
            <person name="Yoshida T."/>
            <person name="Sako Y."/>
        </authorList>
    </citation>
    <scope>NUCLEOTIDE SEQUENCE [LARGE SCALE GENOMIC DNA]</scope>
    <source>
        <strain evidence="6">KKC1</strain>
    </source>
</reference>
<dbReference type="GO" id="GO:0000271">
    <property type="term" value="P:polysaccharide biosynthetic process"/>
    <property type="evidence" value="ECO:0007669"/>
    <property type="project" value="InterPro"/>
</dbReference>
<keyword evidence="2" id="KW-0520">NAD</keyword>
<dbReference type="GO" id="GO:0016628">
    <property type="term" value="F:oxidoreductase activity, acting on the CH-CH group of donors, NAD or NADP as acceptor"/>
    <property type="evidence" value="ECO:0007669"/>
    <property type="project" value="InterPro"/>
</dbReference>
<dbReference type="SUPFAM" id="SSF51735">
    <property type="entry name" value="NAD(P)-binding Rossmann-fold domains"/>
    <property type="match status" value="1"/>
</dbReference>
<dbReference type="PANTHER" id="PTHR43491">
    <property type="entry name" value="UDP-N-ACETYL-D-MANNOSAMINE DEHYDROGENASE"/>
    <property type="match status" value="1"/>
</dbReference>
<name>A0A1Z5HX70_9FIRM</name>
<dbReference type="PIRSF" id="PIRSF500136">
    <property type="entry name" value="UDP_ManNAc_DH"/>
    <property type="match status" value="1"/>
</dbReference>
<evidence type="ECO:0000313" key="6">
    <source>
        <dbReference type="Proteomes" id="UP000197032"/>
    </source>
</evidence>